<dbReference type="EMBL" id="CP031042">
    <property type="protein sequence ID" value="QDZ23005.1"/>
    <property type="molecule type" value="Genomic_DNA"/>
</dbReference>
<dbReference type="Proteomes" id="UP000316726">
    <property type="component" value="Chromosome 9"/>
</dbReference>
<organism evidence="1 2">
    <name type="scientific">Chloropicon primus</name>
    <dbReference type="NCBI Taxonomy" id="1764295"/>
    <lineage>
        <taxon>Eukaryota</taxon>
        <taxon>Viridiplantae</taxon>
        <taxon>Chlorophyta</taxon>
        <taxon>Chloropicophyceae</taxon>
        <taxon>Chloropicales</taxon>
        <taxon>Chloropicaceae</taxon>
        <taxon>Chloropicon</taxon>
    </lineage>
</organism>
<evidence type="ECO:0000313" key="2">
    <source>
        <dbReference type="Proteomes" id="UP000316726"/>
    </source>
</evidence>
<reference evidence="1 2" key="1">
    <citation type="submission" date="2018-07" db="EMBL/GenBank/DDBJ databases">
        <title>The complete nuclear genome of the prasinophyte Chloropicon primus (CCMP1205).</title>
        <authorList>
            <person name="Pombert J.-F."/>
            <person name="Otis C."/>
            <person name="Turmel M."/>
            <person name="Lemieux C."/>
        </authorList>
    </citation>
    <scope>NUCLEOTIDE SEQUENCE [LARGE SCALE GENOMIC DNA]</scope>
    <source>
        <strain evidence="1 2">CCMP1205</strain>
    </source>
</reference>
<protein>
    <submittedName>
        <fullName evidence="1">Uncharacterized protein</fullName>
    </submittedName>
</protein>
<name>A0A5B8MTM7_9CHLO</name>
<sequence length="384" mass="44247">MDVLRSCCGAPEGSRYKAKAESQGLEDRPVVANPWHVNVGVFGPNNSGKNTFLKQVMYTTNAMTPRLAGALVFHARKHWVSEVVNRLRALEDFGEKKKVKKFAKEVKAMNELKRRLESHTKEPYDKATKMISTYHSRLFKLLDGIRGDIFEREDEYLQCRSAFSLDPRPPPLQLTFKFKHNIHPTNFSPVDYKTENFQFKFFHSYYNSLTEQMEVEDLGRELDMMILLFSAADVIEEGKFEESVRNHKWILDIALNEYGPTTIIVLSNIDVLDDFCTKNNLSISKELEKATDFLAEAFNDISENLPKTPHIEAMDLTKGKFFYRILKTINSAMVEEVEGMPLKQYKEQRKKNYLKSVYSIGGRRGSQVTMSSELVRASFEGDFN</sequence>
<proteinExistence type="predicted"/>
<accession>A0A5B8MTM7</accession>
<evidence type="ECO:0000313" key="1">
    <source>
        <dbReference type="EMBL" id="QDZ23005.1"/>
    </source>
</evidence>
<dbReference type="AlphaFoldDB" id="A0A5B8MTM7"/>
<keyword evidence="2" id="KW-1185">Reference proteome</keyword>
<gene>
    <name evidence="1" type="ORF">A3770_09p55230</name>
</gene>